<accession>A0AAE8BEK8</accession>
<organism evidence="1 2">
    <name type="scientific">Kosakonia phage Kc263</name>
    <dbReference type="NCBI Taxonomy" id="2863194"/>
    <lineage>
        <taxon>Viruses</taxon>
        <taxon>Duplodnaviria</taxon>
        <taxon>Heunggongvirae</taxon>
        <taxon>Uroviricota</taxon>
        <taxon>Caudoviricetes</taxon>
        <taxon>Chimalliviridae</taxon>
        <taxon>Branisovskavirus</taxon>
        <taxon>Branisovskavirus Kc263</taxon>
    </lineage>
</organism>
<name>A0AAE8BEK8_9CAUD</name>
<dbReference type="Proteomes" id="UP000828443">
    <property type="component" value="Segment"/>
</dbReference>
<sequence>MFNYNHIQAIFIALFIKIVEGNLKKANELLVKSKFNSPVWEMPGLVVWLSLSEDGKLYTLIIEALGTKQHFKLSKTPTINKRVLNEMKVWYHKYGRKYHDDASQYIESQIGAMDIRPIIMKIPFLQRLLNVQQEHELKYTSSLLNEIMPTRVVIRRNIFNKLTVFVDVSTAAVKGPMSELFPVHFGVMRSYEASIAKDPVNHWLHEALREHVDQNLRLGNAV</sequence>
<dbReference type="GeneID" id="77953238"/>
<keyword evidence="2" id="KW-1185">Reference proteome</keyword>
<proteinExistence type="predicted"/>
<reference evidence="1" key="1">
    <citation type="journal article" date="2021" name="Viruses">
        <title>Novel Viruses That Lyse Plant and Human Strains of Kosakonia cowanii.</title>
        <authorList>
            <person name="Petrzik K."/>
            <person name="Brazdova S."/>
            <person name="Krawczyk K."/>
        </authorList>
    </citation>
    <scope>NUCLEOTIDE SEQUENCE</scope>
</reference>
<dbReference type="KEGG" id="vg:77953238"/>
<dbReference type="EMBL" id="MZ348422">
    <property type="protein sequence ID" value="QYN80061.1"/>
    <property type="molecule type" value="Genomic_DNA"/>
</dbReference>
<evidence type="ECO:0000313" key="1">
    <source>
        <dbReference type="EMBL" id="QYN80061.1"/>
    </source>
</evidence>
<protein>
    <submittedName>
        <fullName evidence="1">Uncharacterized protein</fullName>
    </submittedName>
</protein>
<evidence type="ECO:0000313" key="2">
    <source>
        <dbReference type="Proteomes" id="UP000828443"/>
    </source>
</evidence>
<dbReference type="RefSeq" id="YP_010676873.1">
    <property type="nucleotide sequence ID" value="NC_071015.1"/>
</dbReference>